<evidence type="ECO:0000256" key="1">
    <source>
        <dbReference type="SAM" id="SignalP"/>
    </source>
</evidence>
<keyword evidence="1" id="KW-0732">Signal</keyword>
<name>F4L792_HALH1</name>
<dbReference type="HOGENOM" id="CLU_1445792_0_0_10"/>
<sequence>MRILILLSALLASTIQPSANVEKEAKPEYLASATIAVAETNPAESTQILDIDTEYLMKGSWRILSIIADKPCDVDGDGFETTNIMDETPICALDDVMKIYPDHTVSFERNQRCVAGERALETYRWKLAKDGTFTIIDGTIEATMILKSANASRMVMWIPMEENGEIYNFKVTYGQRVKNLPGKALKN</sequence>
<dbReference type="RefSeq" id="WP_013767654.1">
    <property type="nucleotide sequence ID" value="NC_015510.1"/>
</dbReference>
<evidence type="ECO:0008006" key="4">
    <source>
        <dbReference type="Google" id="ProtNLM"/>
    </source>
</evidence>
<reference evidence="2 3" key="1">
    <citation type="journal article" date="2011" name="Stand. Genomic Sci.">
        <title>Complete genome sequence of Haliscomenobacter hydrossis type strain (O).</title>
        <authorList>
            <consortium name="US DOE Joint Genome Institute (JGI-PGF)"/>
            <person name="Daligault H."/>
            <person name="Lapidus A."/>
            <person name="Zeytun A."/>
            <person name="Nolan M."/>
            <person name="Lucas S."/>
            <person name="Del Rio T.G."/>
            <person name="Tice H."/>
            <person name="Cheng J.F."/>
            <person name="Tapia R."/>
            <person name="Han C."/>
            <person name="Goodwin L."/>
            <person name="Pitluck S."/>
            <person name="Liolios K."/>
            <person name="Pagani I."/>
            <person name="Ivanova N."/>
            <person name="Huntemann M."/>
            <person name="Mavromatis K."/>
            <person name="Mikhailova N."/>
            <person name="Pati A."/>
            <person name="Chen A."/>
            <person name="Palaniappan K."/>
            <person name="Land M."/>
            <person name="Hauser L."/>
            <person name="Brambilla E.M."/>
            <person name="Rohde M."/>
            <person name="Verbarg S."/>
            <person name="Goker M."/>
            <person name="Bristow J."/>
            <person name="Eisen J.A."/>
            <person name="Markowitz V."/>
            <person name="Hugenholtz P."/>
            <person name="Kyrpides N.C."/>
            <person name="Klenk H.P."/>
            <person name="Woyke T."/>
        </authorList>
    </citation>
    <scope>NUCLEOTIDE SEQUENCE [LARGE SCALE GENOMIC DNA]</scope>
    <source>
        <strain evidence="3">ATCC 27775 / DSM 1100 / LMG 10767 / O</strain>
    </source>
</reference>
<dbReference type="KEGG" id="hhy:Halhy_5294"/>
<feature type="signal peptide" evidence="1">
    <location>
        <begin position="1"/>
        <end position="19"/>
    </location>
</feature>
<dbReference type="EMBL" id="CP002691">
    <property type="protein sequence ID" value="AEE53119.1"/>
    <property type="molecule type" value="Genomic_DNA"/>
</dbReference>
<evidence type="ECO:0000313" key="2">
    <source>
        <dbReference type="EMBL" id="AEE53119.1"/>
    </source>
</evidence>
<accession>F4L792</accession>
<proteinExistence type="predicted"/>
<feature type="chain" id="PRO_5003316548" description="Lipocalin-like domain-containing protein" evidence="1">
    <location>
        <begin position="20"/>
        <end position="187"/>
    </location>
</feature>
<protein>
    <recommendedName>
        <fullName evidence="4">Lipocalin-like domain-containing protein</fullName>
    </recommendedName>
</protein>
<gene>
    <name evidence="2" type="ordered locus">Halhy_5294</name>
</gene>
<organism evidence="2 3">
    <name type="scientific">Haliscomenobacter hydrossis (strain ATCC 27775 / DSM 1100 / LMG 10767 / O)</name>
    <dbReference type="NCBI Taxonomy" id="760192"/>
    <lineage>
        <taxon>Bacteria</taxon>
        <taxon>Pseudomonadati</taxon>
        <taxon>Bacteroidota</taxon>
        <taxon>Saprospiria</taxon>
        <taxon>Saprospirales</taxon>
        <taxon>Haliscomenobacteraceae</taxon>
        <taxon>Haliscomenobacter</taxon>
    </lineage>
</organism>
<dbReference type="AlphaFoldDB" id="F4L792"/>
<reference key="2">
    <citation type="submission" date="2011-04" db="EMBL/GenBank/DDBJ databases">
        <title>Complete sequence of chromosome of Haliscomenobacter hydrossis DSM 1100.</title>
        <authorList>
            <consortium name="US DOE Joint Genome Institute (JGI-PGF)"/>
            <person name="Lucas S."/>
            <person name="Han J."/>
            <person name="Lapidus A."/>
            <person name="Bruce D."/>
            <person name="Goodwin L."/>
            <person name="Pitluck S."/>
            <person name="Peters L."/>
            <person name="Kyrpides N."/>
            <person name="Mavromatis K."/>
            <person name="Ivanova N."/>
            <person name="Ovchinnikova G."/>
            <person name="Pagani I."/>
            <person name="Daligault H."/>
            <person name="Detter J.C."/>
            <person name="Han C."/>
            <person name="Land M."/>
            <person name="Hauser L."/>
            <person name="Markowitz V."/>
            <person name="Cheng J.-F."/>
            <person name="Hugenholtz P."/>
            <person name="Woyke T."/>
            <person name="Wu D."/>
            <person name="Verbarg S."/>
            <person name="Frueling A."/>
            <person name="Brambilla E."/>
            <person name="Klenk H.-P."/>
            <person name="Eisen J.A."/>
        </authorList>
    </citation>
    <scope>NUCLEOTIDE SEQUENCE</scope>
    <source>
        <strain>DSM 1100</strain>
    </source>
</reference>
<keyword evidence="3" id="KW-1185">Reference proteome</keyword>
<dbReference type="Proteomes" id="UP000008461">
    <property type="component" value="Chromosome"/>
</dbReference>
<evidence type="ECO:0000313" key="3">
    <source>
        <dbReference type="Proteomes" id="UP000008461"/>
    </source>
</evidence>